<dbReference type="AlphaFoldDB" id="A0A1H6QRM2"/>
<keyword evidence="1" id="KW-0732">Signal</keyword>
<dbReference type="Proteomes" id="UP000199532">
    <property type="component" value="Unassembled WGS sequence"/>
</dbReference>
<dbReference type="RefSeq" id="WP_090332454.1">
    <property type="nucleotide sequence ID" value="NZ_FNXY01000001.1"/>
</dbReference>
<sequence>MKKLKVDFLFVAALLLSGGLAMANHSGMVASNVYNSTPNAASPTWTPIPAGATVSCDSDNTKLCSAFQDEEGNISEPVRGRASL</sequence>
<dbReference type="EMBL" id="FNXY01000001">
    <property type="protein sequence ID" value="SEI46243.1"/>
    <property type="molecule type" value="Genomic_DNA"/>
</dbReference>
<evidence type="ECO:0000313" key="2">
    <source>
        <dbReference type="EMBL" id="SEI46243.1"/>
    </source>
</evidence>
<protein>
    <submittedName>
        <fullName evidence="2">Uncharacterized protein</fullName>
    </submittedName>
</protein>
<gene>
    <name evidence="2" type="ORF">SAMN04487995_0930</name>
</gene>
<accession>A0A1H6QRM2</accession>
<evidence type="ECO:0000256" key="1">
    <source>
        <dbReference type="SAM" id="SignalP"/>
    </source>
</evidence>
<organism evidence="2 3">
    <name type="scientific">Dyadobacter koreensis</name>
    <dbReference type="NCBI Taxonomy" id="408657"/>
    <lineage>
        <taxon>Bacteria</taxon>
        <taxon>Pseudomonadati</taxon>
        <taxon>Bacteroidota</taxon>
        <taxon>Cytophagia</taxon>
        <taxon>Cytophagales</taxon>
        <taxon>Spirosomataceae</taxon>
        <taxon>Dyadobacter</taxon>
    </lineage>
</organism>
<evidence type="ECO:0000313" key="3">
    <source>
        <dbReference type="Proteomes" id="UP000199532"/>
    </source>
</evidence>
<dbReference type="OrthoDB" id="9926374at2"/>
<feature type="chain" id="PRO_5011593487" evidence="1">
    <location>
        <begin position="24"/>
        <end position="84"/>
    </location>
</feature>
<keyword evidence="3" id="KW-1185">Reference proteome</keyword>
<proteinExistence type="predicted"/>
<feature type="signal peptide" evidence="1">
    <location>
        <begin position="1"/>
        <end position="23"/>
    </location>
</feature>
<reference evidence="2 3" key="1">
    <citation type="submission" date="2016-10" db="EMBL/GenBank/DDBJ databases">
        <authorList>
            <person name="de Groot N.N."/>
        </authorList>
    </citation>
    <scope>NUCLEOTIDE SEQUENCE [LARGE SCALE GENOMIC DNA]</scope>
    <source>
        <strain evidence="2 3">DSM 19938</strain>
    </source>
</reference>
<name>A0A1H6QRM2_9BACT</name>